<dbReference type="OrthoDB" id="9801383at2"/>
<organism evidence="1 2">
    <name type="scientific">Lysobacter arseniciresistens ZS79</name>
    <dbReference type="NCBI Taxonomy" id="913325"/>
    <lineage>
        <taxon>Bacteria</taxon>
        <taxon>Pseudomonadati</taxon>
        <taxon>Pseudomonadota</taxon>
        <taxon>Gammaproteobacteria</taxon>
        <taxon>Lysobacterales</taxon>
        <taxon>Lysobacteraceae</taxon>
        <taxon>Novilysobacter</taxon>
    </lineage>
</organism>
<proteinExistence type="predicted"/>
<dbReference type="InterPro" id="IPR006311">
    <property type="entry name" value="TAT_signal"/>
</dbReference>
<reference evidence="1 2" key="1">
    <citation type="journal article" date="2015" name="Stand. Genomic Sci.">
        <title>Genomic information of the arsenic-resistant bacterium Lysobacter arseniciresistens type strain ZS79(T) and comparison of Lysobacter draft genomes.</title>
        <authorList>
            <person name="Liu L."/>
            <person name="Zhang S."/>
            <person name="Luo M."/>
            <person name="Wang G."/>
        </authorList>
    </citation>
    <scope>NUCLEOTIDE SEQUENCE [LARGE SCALE GENOMIC DNA]</scope>
    <source>
        <strain evidence="1 2">ZS79</strain>
    </source>
</reference>
<sequence length="513" mass="53948">MDQLDLPRRQVLKGAAAAMAVGAIGSLGALYSRQSLAAVGHPIRTGPVAGPYGPLAPVADRATGLALLQLPAGFSYESFGWSGDLMDDGQPCPDRHDGMAVLPQAPGRHGRGRGGERGRGHELVLIRNHERGAGQAFRAPAMYDTGDLGGGRVAGGGTTTLTWRKGRLEGIEASLGGTLVNCAGGPTPWGTWLSCEEIKSNQVSASGRRHGYVFEVHPDPARTTGQPLVAMGRFSHEAVAVDPSTGAVYLTEDDRNKSGLYRFIPNDRSDRHGALENGGRLQAARVRGRPNADLTVPQPGAAYALEWVDIADPDLDNLPAPAGFPDIGEGDTLSGPFAQGWAAGGLRMSRGEGIWQAAGKMFIVDTSAGVDARGRRGRGNGAVWVLDLASQHLSLLFASGNQLAAHNPDNITVSPRGGVVLCEDGGESPDHYGPGSRLLGLTRGGESFYLAKNNVELHRQQIADAGKVIDEGDYRGSEFCGACWDPRGETLFVNIQSPGITVAITGPWVRGRL</sequence>
<gene>
    <name evidence="1" type="ORF">N799_13975</name>
</gene>
<dbReference type="Pfam" id="PF05787">
    <property type="entry name" value="PhoX"/>
    <property type="match status" value="2"/>
</dbReference>
<dbReference type="EMBL" id="AVPT01000005">
    <property type="protein sequence ID" value="KGM57111.1"/>
    <property type="molecule type" value="Genomic_DNA"/>
</dbReference>
<keyword evidence="2" id="KW-1185">Reference proteome</keyword>
<dbReference type="AlphaFoldDB" id="A0A0A0F1R7"/>
<dbReference type="SUPFAM" id="SSF63825">
    <property type="entry name" value="YWTD domain"/>
    <property type="match status" value="1"/>
</dbReference>
<dbReference type="PANTHER" id="PTHR35399">
    <property type="entry name" value="SLR8030 PROTEIN"/>
    <property type="match status" value="1"/>
</dbReference>
<dbReference type="eggNOG" id="COG3211">
    <property type="taxonomic scope" value="Bacteria"/>
</dbReference>
<evidence type="ECO:0000313" key="2">
    <source>
        <dbReference type="Proteomes" id="UP000029989"/>
    </source>
</evidence>
<dbReference type="PROSITE" id="PS51318">
    <property type="entry name" value="TAT"/>
    <property type="match status" value="1"/>
</dbReference>
<name>A0A0A0F1R7_9GAMM</name>
<dbReference type="InterPro" id="IPR008557">
    <property type="entry name" value="PhoX"/>
</dbReference>
<evidence type="ECO:0000313" key="1">
    <source>
        <dbReference type="EMBL" id="KGM57111.1"/>
    </source>
</evidence>
<protein>
    <submittedName>
        <fullName evidence="1">Phosphatase</fullName>
    </submittedName>
</protein>
<dbReference type="STRING" id="913325.N799_13975"/>
<accession>A0A0A0F1R7</accession>
<dbReference type="RefSeq" id="WP_036208428.1">
    <property type="nucleotide sequence ID" value="NZ_AVPT01000005.1"/>
</dbReference>
<comment type="caution">
    <text evidence="1">The sequence shown here is derived from an EMBL/GenBank/DDBJ whole genome shotgun (WGS) entry which is preliminary data.</text>
</comment>
<dbReference type="PANTHER" id="PTHR35399:SF4">
    <property type="entry name" value="MEMBRANE PROTEIN"/>
    <property type="match status" value="1"/>
</dbReference>
<dbReference type="Proteomes" id="UP000029989">
    <property type="component" value="Unassembled WGS sequence"/>
</dbReference>